<feature type="region of interest" description="Disordered" evidence="1">
    <location>
        <begin position="90"/>
        <end position="146"/>
    </location>
</feature>
<evidence type="ECO:0000313" key="3">
    <source>
        <dbReference type="Proteomes" id="UP001497516"/>
    </source>
</evidence>
<evidence type="ECO:0000313" key="2">
    <source>
        <dbReference type="EMBL" id="CAL1394857.1"/>
    </source>
</evidence>
<name>A0AAV2FA16_9ROSI</name>
<feature type="compositionally biased region" description="Basic and acidic residues" evidence="1">
    <location>
        <begin position="34"/>
        <end position="61"/>
    </location>
</feature>
<proteinExistence type="predicted"/>
<reference evidence="2 3" key="1">
    <citation type="submission" date="2024-04" db="EMBL/GenBank/DDBJ databases">
        <authorList>
            <person name="Fracassetti M."/>
        </authorList>
    </citation>
    <scope>NUCLEOTIDE SEQUENCE [LARGE SCALE GENOMIC DNA]</scope>
</reference>
<accession>A0AAV2FA16</accession>
<feature type="compositionally biased region" description="Polar residues" evidence="1">
    <location>
        <begin position="21"/>
        <end position="32"/>
    </location>
</feature>
<dbReference type="AlphaFoldDB" id="A0AAV2FA16"/>
<sequence>MRPLFGAGWPGETWPLATMRESQWGGSMNDTVVQEEKTARGTTDSRRCGPRREARQVRNAEDRCRREAIREVGEDQSAVWTWYEGLERRLGGGRGEAAGNPAALSRTDRSDPPTGRAGRTPGLTSEGRPVQGMKRLSHSFGGDHRL</sequence>
<evidence type="ECO:0000256" key="1">
    <source>
        <dbReference type="SAM" id="MobiDB-lite"/>
    </source>
</evidence>
<gene>
    <name evidence="2" type="ORF">LTRI10_LOCUS35329</name>
</gene>
<keyword evidence="3" id="KW-1185">Reference proteome</keyword>
<protein>
    <submittedName>
        <fullName evidence="2">Uncharacterized protein</fullName>
    </submittedName>
</protein>
<feature type="region of interest" description="Disordered" evidence="1">
    <location>
        <begin position="21"/>
        <end position="61"/>
    </location>
</feature>
<dbReference type="EMBL" id="OZ034819">
    <property type="protein sequence ID" value="CAL1394857.1"/>
    <property type="molecule type" value="Genomic_DNA"/>
</dbReference>
<organism evidence="2 3">
    <name type="scientific">Linum trigynum</name>
    <dbReference type="NCBI Taxonomy" id="586398"/>
    <lineage>
        <taxon>Eukaryota</taxon>
        <taxon>Viridiplantae</taxon>
        <taxon>Streptophyta</taxon>
        <taxon>Embryophyta</taxon>
        <taxon>Tracheophyta</taxon>
        <taxon>Spermatophyta</taxon>
        <taxon>Magnoliopsida</taxon>
        <taxon>eudicotyledons</taxon>
        <taxon>Gunneridae</taxon>
        <taxon>Pentapetalae</taxon>
        <taxon>rosids</taxon>
        <taxon>fabids</taxon>
        <taxon>Malpighiales</taxon>
        <taxon>Linaceae</taxon>
        <taxon>Linum</taxon>
    </lineage>
</organism>
<dbReference type="Proteomes" id="UP001497516">
    <property type="component" value="Chromosome 6"/>
</dbReference>